<protein>
    <submittedName>
        <fullName evidence="2">Uncharacterized protein</fullName>
    </submittedName>
</protein>
<dbReference type="Proteomes" id="UP000253727">
    <property type="component" value="Unassembled WGS sequence"/>
</dbReference>
<dbReference type="EMBL" id="QBKA01000002">
    <property type="protein sequence ID" value="RDC60321.1"/>
    <property type="molecule type" value="Genomic_DNA"/>
</dbReference>
<feature type="transmembrane region" description="Helical" evidence="1">
    <location>
        <begin position="71"/>
        <end position="93"/>
    </location>
</feature>
<name>A0A369Q616_9SPHN</name>
<reference evidence="2 3" key="1">
    <citation type="submission" date="2018-04" db="EMBL/GenBank/DDBJ databases">
        <title>Altererythrobacter sp. HME9302 genome sequencing and assembly.</title>
        <authorList>
            <person name="Kang H."/>
            <person name="Kim H."/>
            <person name="Joh K."/>
        </authorList>
    </citation>
    <scope>NUCLEOTIDE SEQUENCE [LARGE SCALE GENOMIC DNA]</scope>
    <source>
        <strain evidence="2 3">HME9302</strain>
    </source>
</reference>
<evidence type="ECO:0000313" key="2">
    <source>
        <dbReference type="EMBL" id="RDC60321.1"/>
    </source>
</evidence>
<keyword evidence="1" id="KW-1133">Transmembrane helix</keyword>
<evidence type="ECO:0000313" key="3">
    <source>
        <dbReference type="Proteomes" id="UP000253727"/>
    </source>
</evidence>
<dbReference type="OrthoDB" id="9813621at2"/>
<sequence>MTLNYAEPARNFSWRVWLWIGAATLLLLPAIAMQFTAEVAWGSEDFLVMGAMLMGLCAALDLASRLDSGRLFKVGIGVLALAVFLLVWAQLAVGLV</sequence>
<feature type="transmembrane region" description="Helical" evidence="1">
    <location>
        <begin position="46"/>
        <end position="64"/>
    </location>
</feature>
<keyword evidence="3" id="KW-1185">Reference proteome</keyword>
<evidence type="ECO:0000256" key="1">
    <source>
        <dbReference type="SAM" id="Phobius"/>
    </source>
</evidence>
<accession>A0A369Q616</accession>
<keyword evidence="1" id="KW-0472">Membrane</keyword>
<keyword evidence="1" id="KW-0812">Transmembrane</keyword>
<feature type="transmembrane region" description="Helical" evidence="1">
    <location>
        <begin position="12"/>
        <end position="34"/>
    </location>
</feature>
<organism evidence="2 3">
    <name type="scientific">Alteripontixanthobacter maritimus</name>
    <dbReference type="NCBI Taxonomy" id="2161824"/>
    <lineage>
        <taxon>Bacteria</taxon>
        <taxon>Pseudomonadati</taxon>
        <taxon>Pseudomonadota</taxon>
        <taxon>Alphaproteobacteria</taxon>
        <taxon>Sphingomonadales</taxon>
        <taxon>Erythrobacteraceae</taxon>
        <taxon>Alteripontixanthobacter</taxon>
    </lineage>
</organism>
<dbReference type="RefSeq" id="WP_115366511.1">
    <property type="nucleotide sequence ID" value="NZ_QBKA01000002.1"/>
</dbReference>
<comment type="caution">
    <text evidence="2">The sequence shown here is derived from an EMBL/GenBank/DDBJ whole genome shotgun (WGS) entry which is preliminary data.</text>
</comment>
<proteinExistence type="predicted"/>
<gene>
    <name evidence="2" type="ORF">HME9302_01523</name>
</gene>
<dbReference type="AlphaFoldDB" id="A0A369Q616"/>